<keyword evidence="1" id="KW-0812">Transmembrane</keyword>
<keyword evidence="3" id="KW-1185">Reference proteome</keyword>
<dbReference type="PROSITE" id="PS51257">
    <property type="entry name" value="PROKAR_LIPOPROTEIN"/>
    <property type="match status" value="1"/>
</dbReference>
<dbReference type="OrthoDB" id="21939at2"/>
<feature type="transmembrane region" description="Helical" evidence="1">
    <location>
        <begin position="96"/>
        <end position="113"/>
    </location>
</feature>
<feature type="transmembrane region" description="Helical" evidence="1">
    <location>
        <begin position="149"/>
        <end position="168"/>
    </location>
</feature>
<sequence length="175" mass="18908">MLAPQARALLNAGLFQLGWFSCVMGGPLIATLVAPLILVLHLTIVVPAHQRMRELRWLIGFTALGMVVDGSLSLAGGYTLPAQASDGITTWLPLPVWMWWLWPLFASTIHHALSWLWQRPWLAAVGGAVSAPLSYYGGAQLAGIGLADWLLPVQALIWAGLCLGITRLHPGRSTT</sequence>
<organism evidence="2 3">
    <name type="scientific">Cobetia crustatorum</name>
    <dbReference type="NCBI Taxonomy" id="553385"/>
    <lineage>
        <taxon>Bacteria</taxon>
        <taxon>Pseudomonadati</taxon>
        <taxon>Pseudomonadota</taxon>
        <taxon>Gammaproteobacteria</taxon>
        <taxon>Oceanospirillales</taxon>
        <taxon>Halomonadaceae</taxon>
        <taxon>Cobetia</taxon>
    </lineage>
</organism>
<evidence type="ECO:0000256" key="1">
    <source>
        <dbReference type="SAM" id="Phobius"/>
    </source>
</evidence>
<comment type="caution">
    <text evidence="2">The sequence shown here is derived from an EMBL/GenBank/DDBJ whole genome shotgun (WGS) entry which is preliminary data.</text>
</comment>
<dbReference type="Proteomes" id="UP000319941">
    <property type="component" value="Unassembled WGS sequence"/>
</dbReference>
<protein>
    <submittedName>
        <fullName evidence="2">DUF2878 domain-containing protein</fullName>
    </submittedName>
</protein>
<reference evidence="2 3" key="1">
    <citation type="submission" date="2019-07" db="EMBL/GenBank/DDBJ databases">
        <title>Diversity of Bacteria from Kongsfjorden, Arctic.</title>
        <authorList>
            <person name="Yu Y."/>
        </authorList>
    </citation>
    <scope>NUCLEOTIDE SEQUENCE [LARGE SCALE GENOMIC DNA]</scope>
    <source>
        <strain evidence="2 3">SM1923</strain>
    </source>
</reference>
<name>A0A558HEV4_9GAMM</name>
<accession>A0A558HEV4</accession>
<dbReference type="EMBL" id="VNFH01000013">
    <property type="protein sequence ID" value="TVU67673.1"/>
    <property type="molecule type" value="Genomic_DNA"/>
</dbReference>
<evidence type="ECO:0000313" key="3">
    <source>
        <dbReference type="Proteomes" id="UP000319941"/>
    </source>
</evidence>
<evidence type="ECO:0000313" key="2">
    <source>
        <dbReference type="EMBL" id="TVU67673.1"/>
    </source>
</evidence>
<feature type="transmembrane region" description="Helical" evidence="1">
    <location>
        <begin position="57"/>
        <end position="76"/>
    </location>
</feature>
<keyword evidence="1" id="KW-1133">Transmembrane helix</keyword>
<keyword evidence="1" id="KW-0472">Membrane</keyword>
<dbReference type="STRING" id="553385.GCA_000591415_02890"/>
<dbReference type="AlphaFoldDB" id="A0A558HEV4"/>
<feature type="transmembrane region" description="Helical" evidence="1">
    <location>
        <begin position="17"/>
        <end position="45"/>
    </location>
</feature>
<gene>
    <name evidence="2" type="ORF">FQP86_16195</name>
</gene>
<dbReference type="InterPro" id="IPR021306">
    <property type="entry name" value="DUF2878"/>
</dbReference>
<feature type="transmembrane region" description="Helical" evidence="1">
    <location>
        <begin position="120"/>
        <end position="137"/>
    </location>
</feature>
<dbReference type="RefSeq" id="WP_024952759.1">
    <property type="nucleotide sequence ID" value="NZ_CAWOWR010000033.1"/>
</dbReference>
<dbReference type="Pfam" id="PF11086">
    <property type="entry name" value="DUF2878"/>
    <property type="match status" value="1"/>
</dbReference>
<proteinExistence type="predicted"/>